<reference evidence="6" key="1">
    <citation type="journal article" date="2019" name="Int. J. Syst. Evol. Microbiol.">
        <title>The Global Catalogue of Microorganisms (GCM) 10K type strain sequencing project: providing services to taxonomists for standard genome sequencing and annotation.</title>
        <authorList>
            <consortium name="The Broad Institute Genomics Platform"/>
            <consortium name="The Broad Institute Genome Sequencing Center for Infectious Disease"/>
            <person name="Wu L."/>
            <person name="Ma J."/>
        </authorList>
    </citation>
    <scope>NUCLEOTIDE SEQUENCE [LARGE SCALE GENOMIC DNA]</scope>
    <source>
        <strain evidence="6">CGMCC 1.10130</strain>
    </source>
</reference>
<evidence type="ECO:0000313" key="6">
    <source>
        <dbReference type="Proteomes" id="UP000619743"/>
    </source>
</evidence>
<dbReference type="InterPro" id="IPR013320">
    <property type="entry name" value="ConA-like_dom_sf"/>
</dbReference>
<gene>
    <name evidence="5" type="ORF">GCM10011369_25760</name>
</gene>
<dbReference type="Proteomes" id="UP000619743">
    <property type="component" value="Unassembled WGS sequence"/>
</dbReference>
<feature type="compositionally biased region" description="Polar residues" evidence="3">
    <location>
        <begin position="538"/>
        <end position="557"/>
    </location>
</feature>
<dbReference type="Pfam" id="PF02412">
    <property type="entry name" value="TSP_3"/>
    <property type="match status" value="2"/>
</dbReference>
<dbReference type="CDD" id="cd08023">
    <property type="entry name" value="GH16_laminarinase_like"/>
    <property type="match status" value="1"/>
</dbReference>
<dbReference type="PANTHER" id="PTHR10963:SF55">
    <property type="entry name" value="GLYCOSIDE HYDROLASE FAMILY 16 PROTEIN"/>
    <property type="match status" value="1"/>
</dbReference>
<dbReference type="GO" id="GO:0005509">
    <property type="term" value="F:calcium ion binding"/>
    <property type="evidence" value="ECO:0007669"/>
    <property type="project" value="InterPro"/>
</dbReference>
<dbReference type="AlphaFoldDB" id="A0A8J2U702"/>
<dbReference type="Gene3D" id="2.60.120.200">
    <property type="match status" value="1"/>
</dbReference>
<dbReference type="SUPFAM" id="SSF49899">
    <property type="entry name" value="Concanavalin A-like lectins/glucanases"/>
    <property type="match status" value="1"/>
</dbReference>
<protein>
    <recommendedName>
        <fullName evidence="4">GH16 domain-containing protein</fullName>
    </recommendedName>
</protein>
<evidence type="ECO:0000259" key="4">
    <source>
        <dbReference type="PROSITE" id="PS51762"/>
    </source>
</evidence>
<keyword evidence="6" id="KW-1185">Reference proteome</keyword>
<evidence type="ECO:0000313" key="5">
    <source>
        <dbReference type="EMBL" id="GGA82613.1"/>
    </source>
</evidence>
<dbReference type="Pfam" id="PF00722">
    <property type="entry name" value="Glyco_hydro_16"/>
    <property type="match status" value="1"/>
</dbReference>
<dbReference type="PANTHER" id="PTHR10963">
    <property type="entry name" value="GLYCOSYL HYDROLASE-RELATED"/>
    <property type="match status" value="1"/>
</dbReference>
<organism evidence="5 6">
    <name type="scientific">Neiella marina</name>
    <dbReference type="NCBI Taxonomy" id="508461"/>
    <lineage>
        <taxon>Bacteria</taxon>
        <taxon>Pseudomonadati</taxon>
        <taxon>Pseudomonadota</taxon>
        <taxon>Gammaproteobacteria</taxon>
        <taxon>Alteromonadales</taxon>
        <taxon>Echinimonadaceae</taxon>
        <taxon>Neiella</taxon>
    </lineage>
</organism>
<comment type="caution">
    <text evidence="5">The sequence shown here is derived from an EMBL/GenBank/DDBJ whole genome shotgun (WGS) entry which is preliminary data.</text>
</comment>
<evidence type="ECO:0000256" key="1">
    <source>
        <dbReference type="ARBA" id="ARBA00006865"/>
    </source>
</evidence>
<dbReference type="GO" id="GO:0007155">
    <property type="term" value="P:cell adhesion"/>
    <property type="evidence" value="ECO:0007669"/>
    <property type="project" value="InterPro"/>
</dbReference>
<evidence type="ECO:0000256" key="2">
    <source>
        <dbReference type="ARBA" id="ARBA00022729"/>
    </source>
</evidence>
<dbReference type="EMBL" id="BMDX01000013">
    <property type="protein sequence ID" value="GGA82613.1"/>
    <property type="molecule type" value="Genomic_DNA"/>
</dbReference>
<dbReference type="GO" id="GO:0004553">
    <property type="term" value="F:hydrolase activity, hydrolyzing O-glycosyl compounds"/>
    <property type="evidence" value="ECO:0007669"/>
    <property type="project" value="InterPro"/>
</dbReference>
<proteinExistence type="inferred from homology"/>
<accession>A0A8J2U702</accession>
<feature type="compositionally biased region" description="Gly residues" evidence="3">
    <location>
        <begin position="600"/>
        <end position="610"/>
    </location>
</feature>
<dbReference type="SUPFAM" id="SSF103647">
    <property type="entry name" value="TSP type-3 repeat"/>
    <property type="match status" value="2"/>
</dbReference>
<keyword evidence="2" id="KW-0732">Signal</keyword>
<dbReference type="PROSITE" id="PS51762">
    <property type="entry name" value="GH16_2"/>
    <property type="match status" value="1"/>
</dbReference>
<dbReference type="InterPro" id="IPR003367">
    <property type="entry name" value="Thrombospondin_3-like_rpt"/>
</dbReference>
<evidence type="ECO:0000256" key="3">
    <source>
        <dbReference type="SAM" id="MobiDB-lite"/>
    </source>
</evidence>
<feature type="domain" description="GH16" evidence="4">
    <location>
        <begin position="14"/>
        <end position="259"/>
    </location>
</feature>
<dbReference type="InterPro" id="IPR000757">
    <property type="entry name" value="Beta-glucanase-like"/>
</dbReference>
<dbReference type="InterPro" id="IPR050546">
    <property type="entry name" value="Glycosyl_Hydrlase_16"/>
</dbReference>
<dbReference type="GO" id="GO:0005975">
    <property type="term" value="P:carbohydrate metabolic process"/>
    <property type="evidence" value="ECO:0007669"/>
    <property type="project" value="InterPro"/>
</dbReference>
<dbReference type="OrthoDB" id="9809583at2"/>
<sequence>MGVAHAGWEVQWIDTFDGNSVNWDNWTAQIQANYNNELQCYTDDETSADKNLEVSNGTLKIHARRQAIECPGLGGQQRQWTSGRLNSKDKQEFLYGRIEARIRMLDLDGGTWPAFWMLENRIAENPLKGDNDTVHWPNPGAGEIDVWEWFSNNGNSYITNFFNVSGCGTEFRPTYPGGAADVQAFHTYAIEWSADDIHFLMDDVVVASYNVSTCAQYKEPMFVLLNLAVGGNLGGAVDPSLMHATLEIDYVAHCTAANNSQTSCNETTPMVVDDDGDGVGNSLDQCPATPAGTPVGTDGCELPVIADAPTESAPVPSELARDVISLFSDQYNNIAGINYDPDWGQSTDVSQVTISDDAILKYSGLNYQGTDYDSNHQDVSDMDFLHVDYWTPSATELSIYLISPGPKETPYSFPVEAGKWVSTDIPLSHFAGVDLTDTFQLKVVGNGTVFLDNLYFGRTSSSAEADADMDGVADDQDQCPGSPAGSVVDAQGCENFAPQVTLVAMQGGEIITEVAPNGGTVTITAAVEDRNSDDSHGFSWSLNQQNSAGQQTMSFEPNTDDNRYLVDLTVTDSGQPPLTANASMTLEQAAAAPGDDDSGGNTGVGNGDGGNPPTNDASGSGGSGGGSVGWVMLALLLAYRARLRGQ</sequence>
<dbReference type="InterPro" id="IPR028974">
    <property type="entry name" value="TSP_type-3_rpt"/>
</dbReference>
<feature type="region of interest" description="Disordered" evidence="3">
    <location>
        <begin position="589"/>
        <end position="624"/>
    </location>
</feature>
<name>A0A8J2U702_9GAMM</name>
<feature type="region of interest" description="Disordered" evidence="3">
    <location>
        <begin position="531"/>
        <end position="560"/>
    </location>
</feature>
<comment type="similarity">
    <text evidence="1">Belongs to the glycosyl hydrolase 16 family.</text>
</comment>